<keyword evidence="6" id="KW-0677">Repeat</keyword>
<dbReference type="CDD" id="cd02995">
    <property type="entry name" value="PDI_a_PDI_a'_C"/>
    <property type="match status" value="1"/>
</dbReference>
<dbReference type="KEGG" id="gtt:GUITHDRAFT_85427"/>
<evidence type="ECO:0000256" key="6">
    <source>
        <dbReference type="ARBA" id="ARBA00022737"/>
    </source>
</evidence>
<feature type="disulfide bond" description="Redox-active" evidence="11">
    <location>
        <begin position="54"/>
        <end position="57"/>
    </location>
</feature>
<dbReference type="InterPro" id="IPR017937">
    <property type="entry name" value="Thioredoxin_CS"/>
</dbReference>
<evidence type="ECO:0000256" key="8">
    <source>
        <dbReference type="ARBA" id="ARBA00023157"/>
    </source>
</evidence>
<dbReference type="NCBIfam" id="TIGR01130">
    <property type="entry name" value="ER_PDI_fam"/>
    <property type="match status" value="1"/>
</dbReference>
<evidence type="ECO:0000256" key="12">
    <source>
        <dbReference type="RuleBase" id="RU004208"/>
    </source>
</evidence>
<dbReference type="Pfam" id="PF00085">
    <property type="entry name" value="Thioredoxin"/>
    <property type="match status" value="2"/>
</dbReference>
<dbReference type="GO" id="GO:0006457">
    <property type="term" value="P:protein folding"/>
    <property type="evidence" value="ECO:0007669"/>
    <property type="project" value="TreeGrafter"/>
</dbReference>
<dbReference type="FunFam" id="3.40.30.10:FF:000027">
    <property type="entry name" value="protein disulfide-isomerase A2"/>
    <property type="match status" value="1"/>
</dbReference>
<dbReference type="EnsemblProtists" id="EKX50253">
    <property type="protein sequence ID" value="EKX50253"/>
    <property type="gene ID" value="GUITHDRAFT_85427"/>
</dbReference>
<dbReference type="OMA" id="QLANKFE"/>
<dbReference type="GeneID" id="17306868"/>
<protein>
    <recommendedName>
        <fullName evidence="4 13">Protein disulfide-isomerase</fullName>
        <ecNumber evidence="4 13">5.3.4.1</ecNumber>
    </recommendedName>
</protein>
<accession>L1JQA2</accession>
<evidence type="ECO:0000256" key="4">
    <source>
        <dbReference type="ARBA" id="ARBA00012723"/>
    </source>
</evidence>
<dbReference type="Gene3D" id="3.40.30.10">
    <property type="entry name" value="Glutaredoxin"/>
    <property type="match status" value="4"/>
</dbReference>
<dbReference type="GO" id="GO:0003756">
    <property type="term" value="F:protein disulfide isomerase activity"/>
    <property type="evidence" value="ECO:0007669"/>
    <property type="project" value="UniProtKB-EC"/>
</dbReference>
<dbReference type="InterPro" id="IPR005792">
    <property type="entry name" value="Prot_disulphide_isomerase"/>
</dbReference>
<dbReference type="GO" id="GO:0005788">
    <property type="term" value="C:endoplasmic reticulum lumen"/>
    <property type="evidence" value="ECO:0007669"/>
    <property type="project" value="UniProtKB-SubCell"/>
</dbReference>
<proteinExistence type="inferred from homology"/>
<keyword evidence="5 13" id="KW-0732">Signal</keyword>
<evidence type="ECO:0000256" key="10">
    <source>
        <dbReference type="ARBA" id="ARBA00023284"/>
    </source>
</evidence>
<dbReference type="PANTHER" id="PTHR18929">
    <property type="entry name" value="PROTEIN DISULFIDE ISOMERASE"/>
    <property type="match status" value="1"/>
</dbReference>
<evidence type="ECO:0000256" key="2">
    <source>
        <dbReference type="ARBA" id="ARBA00004319"/>
    </source>
</evidence>
<dbReference type="FunFam" id="3.40.30.10:FF:000023">
    <property type="entry name" value="Protein disulfide-isomerase"/>
    <property type="match status" value="1"/>
</dbReference>
<name>L1JQA2_GUITC</name>
<feature type="signal peptide" evidence="13">
    <location>
        <begin position="1"/>
        <end position="18"/>
    </location>
</feature>
<dbReference type="PROSITE" id="PS51352">
    <property type="entry name" value="THIOREDOXIN_2"/>
    <property type="match status" value="2"/>
</dbReference>
<dbReference type="SUPFAM" id="SSF52833">
    <property type="entry name" value="Thioredoxin-like"/>
    <property type="match status" value="4"/>
</dbReference>
<dbReference type="CDD" id="cd02961">
    <property type="entry name" value="PDI_a_family"/>
    <property type="match status" value="1"/>
</dbReference>
<evidence type="ECO:0000256" key="9">
    <source>
        <dbReference type="ARBA" id="ARBA00023235"/>
    </source>
</evidence>
<evidence type="ECO:0000256" key="3">
    <source>
        <dbReference type="ARBA" id="ARBA00006347"/>
    </source>
</evidence>
<dbReference type="PRINTS" id="PR00421">
    <property type="entry name" value="THIOREDOXIN"/>
</dbReference>
<dbReference type="NCBIfam" id="TIGR01126">
    <property type="entry name" value="pdi_dom"/>
    <property type="match status" value="2"/>
</dbReference>
<evidence type="ECO:0000256" key="11">
    <source>
        <dbReference type="PIRSR" id="PIRSR605792-51"/>
    </source>
</evidence>
<reference evidence="17" key="2">
    <citation type="submission" date="2012-11" db="EMBL/GenBank/DDBJ databases">
        <authorList>
            <person name="Kuo A."/>
            <person name="Curtis B.A."/>
            <person name="Tanifuji G."/>
            <person name="Burki F."/>
            <person name="Gruber A."/>
            <person name="Irimia M."/>
            <person name="Maruyama S."/>
            <person name="Arias M.C."/>
            <person name="Ball S.G."/>
            <person name="Gile G.H."/>
            <person name="Hirakawa Y."/>
            <person name="Hopkins J.F."/>
            <person name="Rensing S.A."/>
            <person name="Schmutz J."/>
            <person name="Symeonidi A."/>
            <person name="Elias M."/>
            <person name="Eveleigh R.J."/>
            <person name="Herman E.K."/>
            <person name="Klute M.J."/>
            <person name="Nakayama T."/>
            <person name="Obornik M."/>
            <person name="Reyes-Prieto A."/>
            <person name="Armbrust E.V."/>
            <person name="Aves S.J."/>
            <person name="Beiko R.G."/>
            <person name="Coutinho P."/>
            <person name="Dacks J.B."/>
            <person name="Durnford D.G."/>
            <person name="Fast N.M."/>
            <person name="Green B.R."/>
            <person name="Grisdale C."/>
            <person name="Hempe F."/>
            <person name="Henrissat B."/>
            <person name="Hoppner M.P."/>
            <person name="Ishida K.-I."/>
            <person name="Kim E."/>
            <person name="Koreny L."/>
            <person name="Kroth P.G."/>
            <person name="Liu Y."/>
            <person name="Malik S.-B."/>
            <person name="Maier U.G."/>
            <person name="McRose D."/>
            <person name="Mock T."/>
            <person name="Neilson J.A."/>
            <person name="Onodera N.T."/>
            <person name="Poole A.M."/>
            <person name="Pritham E.J."/>
            <person name="Richards T.A."/>
            <person name="Rocap G."/>
            <person name="Roy S.W."/>
            <person name="Sarai C."/>
            <person name="Schaack S."/>
            <person name="Shirato S."/>
            <person name="Slamovits C.H."/>
            <person name="Spencer D.F."/>
            <person name="Suzuki S."/>
            <person name="Worden A.Z."/>
            <person name="Zauner S."/>
            <person name="Barry K."/>
            <person name="Bell C."/>
            <person name="Bharti A.K."/>
            <person name="Crow J.A."/>
            <person name="Grimwood J."/>
            <person name="Kramer R."/>
            <person name="Lindquist E."/>
            <person name="Lucas S."/>
            <person name="Salamov A."/>
            <person name="McFadden G.I."/>
            <person name="Lane C.E."/>
            <person name="Keeling P.J."/>
            <person name="Gray M.W."/>
            <person name="Grigoriev I.V."/>
            <person name="Archibald J.M."/>
        </authorList>
    </citation>
    <scope>NUCLEOTIDE SEQUENCE</scope>
    <source>
        <strain evidence="17">CCMP2712</strain>
    </source>
</reference>
<evidence type="ECO:0000313" key="16">
    <source>
        <dbReference type="EnsemblProtists" id="EKX50253"/>
    </source>
</evidence>
<keyword evidence="7" id="KW-0256">Endoplasmic reticulum</keyword>
<dbReference type="InterPro" id="IPR013766">
    <property type="entry name" value="Thioredoxin_domain"/>
</dbReference>
<feature type="disulfide bond" description="Redox-active" evidence="11">
    <location>
        <begin position="403"/>
        <end position="406"/>
    </location>
</feature>
<dbReference type="Proteomes" id="UP000011087">
    <property type="component" value="Unassembled WGS sequence"/>
</dbReference>
<keyword evidence="17" id="KW-1185">Reference proteome</keyword>
<organism evidence="15">
    <name type="scientific">Guillardia theta (strain CCMP2712)</name>
    <name type="common">Cryptophyte</name>
    <dbReference type="NCBI Taxonomy" id="905079"/>
    <lineage>
        <taxon>Eukaryota</taxon>
        <taxon>Cryptophyceae</taxon>
        <taxon>Pyrenomonadales</taxon>
        <taxon>Geminigeraceae</taxon>
        <taxon>Guillardia</taxon>
    </lineage>
</organism>
<dbReference type="CDD" id="cd02981">
    <property type="entry name" value="PDI_b_family"/>
    <property type="match status" value="1"/>
</dbReference>
<dbReference type="STRING" id="905079.L1JQA2"/>
<dbReference type="PROSITE" id="PS00194">
    <property type="entry name" value="THIOREDOXIN_1"/>
    <property type="match status" value="2"/>
</dbReference>
<keyword evidence="10 11" id="KW-0676">Redox-active center</keyword>
<keyword evidence="9 13" id="KW-0413">Isomerase</keyword>
<dbReference type="FunFam" id="3.40.30.10:FF:000042">
    <property type="entry name" value="protein disulfide-isomerase A2"/>
    <property type="match status" value="1"/>
</dbReference>
<comment type="similarity">
    <text evidence="3 12">Belongs to the protein disulfide isomerase family.</text>
</comment>
<dbReference type="EMBL" id="JH992979">
    <property type="protein sequence ID" value="EKX50253.1"/>
    <property type="molecule type" value="Genomic_DNA"/>
</dbReference>
<dbReference type="RefSeq" id="XP_005837233.1">
    <property type="nucleotide sequence ID" value="XM_005837176.1"/>
</dbReference>
<dbReference type="CDD" id="cd02982">
    <property type="entry name" value="PDI_b'_family"/>
    <property type="match status" value="1"/>
</dbReference>
<evidence type="ECO:0000256" key="13">
    <source>
        <dbReference type="RuleBase" id="RU361130"/>
    </source>
</evidence>
<reference evidence="15 17" key="1">
    <citation type="journal article" date="2012" name="Nature">
        <title>Algal genomes reveal evolutionary mosaicism and the fate of nucleomorphs.</title>
        <authorList>
            <consortium name="DOE Joint Genome Institute"/>
            <person name="Curtis B.A."/>
            <person name="Tanifuji G."/>
            <person name="Burki F."/>
            <person name="Gruber A."/>
            <person name="Irimia M."/>
            <person name="Maruyama S."/>
            <person name="Arias M.C."/>
            <person name="Ball S.G."/>
            <person name="Gile G.H."/>
            <person name="Hirakawa Y."/>
            <person name="Hopkins J.F."/>
            <person name="Kuo A."/>
            <person name="Rensing S.A."/>
            <person name="Schmutz J."/>
            <person name="Symeonidi A."/>
            <person name="Elias M."/>
            <person name="Eveleigh R.J."/>
            <person name="Herman E.K."/>
            <person name="Klute M.J."/>
            <person name="Nakayama T."/>
            <person name="Obornik M."/>
            <person name="Reyes-Prieto A."/>
            <person name="Armbrust E.V."/>
            <person name="Aves S.J."/>
            <person name="Beiko R.G."/>
            <person name="Coutinho P."/>
            <person name="Dacks J.B."/>
            <person name="Durnford D.G."/>
            <person name="Fast N.M."/>
            <person name="Green B.R."/>
            <person name="Grisdale C.J."/>
            <person name="Hempel F."/>
            <person name="Henrissat B."/>
            <person name="Hoppner M.P."/>
            <person name="Ishida K."/>
            <person name="Kim E."/>
            <person name="Koreny L."/>
            <person name="Kroth P.G."/>
            <person name="Liu Y."/>
            <person name="Malik S.B."/>
            <person name="Maier U.G."/>
            <person name="McRose D."/>
            <person name="Mock T."/>
            <person name="Neilson J.A."/>
            <person name="Onodera N.T."/>
            <person name="Poole A.M."/>
            <person name="Pritham E.J."/>
            <person name="Richards T.A."/>
            <person name="Rocap G."/>
            <person name="Roy S.W."/>
            <person name="Sarai C."/>
            <person name="Schaack S."/>
            <person name="Shirato S."/>
            <person name="Slamovits C.H."/>
            <person name="Spencer D.F."/>
            <person name="Suzuki S."/>
            <person name="Worden A.Z."/>
            <person name="Zauner S."/>
            <person name="Barry K."/>
            <person name="Bell C."/>
            <person name="Bharti A.K."/>
            <person name="Crow J.A."/>
            <person name="Grimwood J."/>
            <person name="Kramer R."/>
            <person name="Lindquist E."/>
            <person name="Lucas S."/>
            <person name="Salamov A."/>
            <person name="McFadden G.I."/>
            <person name="Lane C.E."/>
            <person name="Keeling P.J."/>
            <person name="Gray M.W."/>
            <person name="Grigoriev I.V."/>
            <person name="Archibald J.M."/>
        </authorList>
    </citation>
    <scope>NUCLEOTIDE SEQUENCE</scope>
    <source>
        <strain evidence="15 17">CCMP2712</strain>
    </source>
</reference>
<dbReference type="eggNOG" id="KOG0190">
    <property type="taxonomic scope" value="Eukaryota"/>
</dbReference>
<evidence type="ECO:0000313" key="17">
    <source>
        <dbReference type="Proteomes" id="UP000011087"/>
    </source>
</evidence>
<dbReference type="HOGENOM" id="CLU_025879_1_0_1"/>
<gene>
    <name evidence="15" type="ORF">GUITHDRAFT_85427</name>
</gene>
<dbReference type="AlphaFoldDB" id="L1JQA2"/>
<reference evidence="16" key="3">
    <citation type="submission" date="2016-03" db="UniProtKB">
        <authorList>
            <consortium name="EnsemblProtists"/>
        </authorList>
    </citation>
    <scope>IDENTIFICATION</scope>
</reference>
<dbReference type="EC" id="5.3.4.1" evidence="4 13"/>
<evidence type="ECO:0000256" key="5">
    <source>
        <dbReference type="ARBA" id="ARBA00022729"/>
    </source>
</evidence>
<feature type="domain" description="Thioredoxin" evidence="14">
    <location>
        <begin position="8"/>
        <end position="132"/>
    </location>
</feature>
<dbReference type="Pfam" id="PF13848">
    <property type="entry name" value="Thioredoxin_6"/>
    <property type="match status" value="1"/>
</dbReference>
<evidence type="ECO:0000259" key="14">
    <source>
        <dbReference type="PROSITE" id="PS51352"/>
    </source>
</evidence>
<evidence type="ECO:0000313" key="15">
    <source>
        <dbReference type="EMBL" id="EKX50253.1"/>
    </source>
</evidence>
<evidence type="ECO:0000256" key="7">
    <source>
        <dbReference type="ARBA" id="ARBA00022824"/>
    </source>
</evidence>
<evidence type="ECO:0000256" key="1">
    <source>
        <dbReference type="ARBA" id="ARBA00001182"/>
    </source>
</evidence>
<dbReference type="GO" id="GO:0034976">
    <property type="term" value="P:response to endoplasmic reticulum stress"/>
    <property type="evidence" value="ECO:0007669"/>
    <property type="project" value="TreeGrafter"/>
</dbReference>
<comment type="subcellular location">
    <subcellularLocation>
        <location evidence="2">Endoplasmic reticulum lumen</location>
    </subcellularLocation>
</comment>
<dbReference type="OrthoDB" id="72053at2759"/>
<feature type="domain" description="Thioredoxin" evidence="14">
    <location>
        <begin position="351"/>
        <end position="481"/>
    </location>
</feature>
<dbReference type="InterPro" id="IPR005788">
    <property type="entry name" value="PDI_thioredoxin-like_dom"/>
</dbReference>
<keyword evidence="8 11" id="KW-1015">Disulfide bond</keyword>
<dbReference type="PaxDb" id="55529-EKX50253"/>
<comment type="catalytic activity">
    <reaction evidence="1 13">
        <text>Catalyzes the rearrangement of -S-S- bonds in proteins.</text>
        <dbReference type="EC" id="5.3.4.1"/>
    </reaction>
</comment>
<feature type="chain" id="PRO_5008451380" description="Protein disulfide-isomerase" evidence="13">
    <location>
        <begin position="19"/>
        <end position="499"/>
    </location>
</feature>
<dbReference type="InterPro" id="IPR036249">
    <property type="entry name" value="Thioredoxin-like_sf"/>
</dbReference>
<sequence length="499" mass="55256">MRALLILLVVGLVGVSRGQEDVDERDVIDLTPSNFDQTIAKYPNILVEFYAPWCGHCKQLKPHYAKAATKLKKEHPEVALAKVDADAHKELGTKFGVRGFPTLKWFVNGEPTDYEGGRTDDAIVTWIKKRMGPAAVQLNETSHLDDFKNKAEVVVVGFLNSKEGDAWKEFEKVAKKMDDVEFGVSHEKSVHEHAKQKGGDVVLYKKFSGDAEHEAVVYSGAMNAADIESWIGIHQLPFVVEFSAATSGKIFGSPIKSQVLLFCDVGSSSCEEAIKTFKENAKANYGKIIAVLVRNENDNVLNYFGVDKEETPCVFIAKSPSPGEKGMSKYKGPTKDTLTKDGELAKFLSSYLNGELKPHRKSEKLPANVVDEHGVTTLVGANFDEIVMDPSKDVLVEFYAPWCGHCKQLAPIYDKLGKEFQDIDSVVIAKMDATANDPPSNIDVQGFPTIKFFKATDKTSMDYNGDRTVKGFRKFIKQNAGTNFELKKKGKKKAAEKEL</sequence>